<dbReference type="AlphaFoldDB" id="A0A370KER2"/>
<dbReference type="Proteomes" id="UP000254939">
    <property type="component" value="Unassembled WGS sequence"/>
</dbReference>
<dbReference type="Gene3D" id="1.20.1260.10">
    <property type="match status" value="1"/>
</dbReference>
<evidence type="ECO:0000313" key="1">
    <source>
        <dbReference type="EMBL" id="RDJ02698.1"/>
    </source>
</evidence>
<dbReference type="SUPFAM" id="SSF47240">
    <property type="entry name" value="Ferritin-like"/>
    <property type="match status" value="1"/>
</dbReference>
<dbReference type="InterPro" id="IPR009078">
    <property type="entry name" value="Ferritin-like_SF"/>
</dbReference>
<dbReference type="InterPro" id="IPR047114">
    <property type="entry name" value="YciF"/>
</dbReference>
<gene>
    <name evidence="1" type="ORF">B5K06_31940</name>
</gene>
<name>A0A370KER2_9HYPH</name>
<protein>
    <submittedName>
        <fullName evidence="1">YciE/YciF family protein</fullName>
    </submittedName>
</protein>
<comment type="caution">
    <text evidence="1">The sequence shown here is derived from an EMBL/GenBank/DDBJ whole genome shotgun (WGS) entry which is preliminary data.</text>
</comment>
<dbReference type="CDD" id="cd07909">
    <property type="entry name" value="YciF"/>
    <property type="match status" value="1"/>
</dbReference>
<dbReference type="EMBL" id="NAAC01000046">
    <property type="protein sequence ID" value="RDJ02698.1"/>
    <property type="molecule type" value="Genomic_DNA"/>
</dbReference>
<accession>A0A370KER2</accession>
<evidence type="ECO:0000313" key="2">
    <source>
        <dbReference type="Proteomes" id="UP000254939"/>
    </source>
</evidence>
<dbReference type="PANTHER" id="PTHR30565">
    <property type="entry name" value="PROTEIN YCIF"/>
    <property type="match status" value="1"/>
</dbReference>
<reference evidence="1 2" key="1">
    <citation type="submission" date="2017-03" db="EMBL/GenBank/DDBJ databases">
        <title>Genome analysis of Rhizobial strains effectives or ineffectives for nitrogen fixation isolated from bean seeds.</title>
        <authorList>
            <person name="Peralta H."/>
            <person name="Aguilar-Vera A."/>
            <person name="Mora Y."/>
            <person name="Vargas-Lagunas C."/>
            <person name="Girard L."/>
            <person name="Mora J."/>
        </authorList>
    </citation>
    <scope>NUCLEOTIDE SEQUENCE [LARGE SCALE GENOMIC DNA]</scope>
    <source>
        <strain evidence="1 2">CCGM3</strain>
    </source>
</reference>
<organism evidence="1 2">
    <name type="scientific">Rhizobium grahamii</name>
    <dbReference type="NCBI Taxonomy" id="1120045"/>
    <lineage>
        <taxon>Bacteria</taxon>
        <taxon>Pseudomonadati</taxon>
        <taxon>Pseudomonadota</taxon>
        <taxon>Alphaproteobacteria</taxon>
        <taxon>Hyphomicrobiales</taxon>
        <taxon>Rhizobiaceae</taxon>
        <taxon>Rhizobium/Agrobacterium group</taxon>
        <taxon>Rhizobium</taxon>
    </lineage>
</organism>
<dbReference type="InterPro" id="IPR012347">
    <property type="entry name" value="Ferritin-like"/>
</dbReference>
<proteinExistence type="predicted"/>
<sequence>MAESKDLSDLLYETLKDIYFAEKQILTALPKMAQAAQSAELKEAFETHEDQTAIHVERLEQVFELIGQPAEQKTCNAILGIIEEGKEVMSDFEGTDALDPGLLAGAQAVEHYEISRYGTMVSWATSLGLDEVAQLLAQTLEEEEETDQLLTEIAETTVNVQAAAE</sequence>
<dbReference type="Pfam" id="PF05974">
    <property type="entry name" value="DUF892"/>
    <property type="match status" value="1"/>
</dbReference>
<dbReference type="RefSeq" id="WP_016556356.1">
    <property type="nucleotide sequence ID" value="NZ_KZ857269.1"/>
</dbReference>
<dbReference type="InterPro" id="IPR010287">
    <property type="entry name" value="DUF892_YciF-like"/>
</dbReference>
<dbReference type="OrthoDB" id="9795056at2"/>
<dbReference type="PANTHER" id="PTHR30565:SF9">
    <property type="entry name" value="PROTEIN YCIF"/>
    <property type="match status" value="1"/>
</dbReference>